<accession>A0A1V0U3A2</accession>
<evidence type="ECO:0000313" key="3">
    <source>
        <dbReference type="Proteomes" id="UP000192726"/>
    </source>
</evidence>
<dbReference type="KEGG" id="sgv:B1H19_15415"/>
<protein>
    <submittedName>
        <fullName evidence="2">Uncharacterized protein</fullName>
    </submittedName>
</protein>
<feature type="region of interest" description="Disordered" evidence="1">
    <location>
        <begin position="1"/>
        <end position="24"/>
    </location>
</feature>
<reference evidence="2 3" key="1">
    <citation type="submission" date="2017-04" db="EMBL/GenBank/DDBJ databases">
        <title>Complete Genome Sequence of Streptomyces gilvosporeus F607, a Capable Producer of Natamycin.</title>
        <authorList>
            <person name="Zong G."/>
            <person name="Zhong C."/>
            <person name="Fu J."/>
            <person name="Qin R."/>
            <person name="Cao G."/>
        </authorList>
    </citation>
    <scope>NUCLEOTIDE SEQUENCE [LARGE SCALE GENOMIC DNA]</scope>
    <source>
        <strain evidence="2 3">F607</strain>
    </source>
</reference>
<evidence type="ECO:0000256" key="1">
    <source>
        <dbReference type="SAM" id="MobiDB-lite"/>
    </source>
</evidence>
<feature type="compositionally biased region" description="Basic and acidic residues" evidence="1">
    <location>
        <begin position="10"/>
        <end position="20"/>
    </location>
</feature>
<evidence type="ECO:0000313" key="2">
    <source>
        <dbReference type="EMBL" id="ARF59478.1"/>
    </source>
</evidence>
<keyword evidence="3" id="KW-1185">Reference proteome</keyword>
<feature type="compositionally biased region" description="Polar residues" evidence="1">
    <location>
        <begin position="63"/>
        <end position="77"/>
    </location>
</feature>
<proteinExistence type="predicted"/>
<organism evidence="2 3">
    <name type="scientific">Streptomyces gilvosporeus</name>
    <dbReference type="NCBI Taxonomy" id="553510"/>
    <lineage>
        <taxon>Bacteria</taxon>
        <taxon>Bacillati</taxon>
        <taxon>Actinomycetota</taxon>
        <taxon>Actinomycetes</taxon>
        <taxon>Kitasatosporales</taxon>
        <taxon>Streptomycetaceae</taxon>
        <taxon>Streptomyces</taxon>
    </lineage>
</organism>
<dbReference type="Proteomes" id="UP000192726">
    <property type="component" value="Chromosome"/>
</dbReference>
<dbReference type="EMBL" id="CP020569">
    <property type="protein sequence ID" value="ARF59478.1"/>
    <property type="molecule type" value="Genomic_DNA"/>
</dbReference>
<name>A0A1V0U3A2_9ACTN</name>
<feature type="region of interest" description="Disordered" evidence="1">
    <location>
        <begin position="52"/>
        <end position="77"/>
    </location>
</feature>
<dbReference type="AlphaFoldDB" id="A0A1V0U3A2"/>
<gene>
    <name evidence="2" type="ORF">B1H19_15415</name>
</gene>
<sequence>MAPQPAPESYGDHRKGKDVDISQQTKCKSHDLNINILGQVGLLNGALGNALNGKGHPGKQETRQGSSMGCNNYALSK</sequence>
<dbReference type="STRING" id="553510.B1H19_15415"/>